<dbReference type="InterPro" id="IPR007627">
    <property type="entry name" value="RNA_pol_sigma70_r2"/>
</dbReference>
<organism evidence="3 4">
    <name type="scientific">Tessaracoccus palaemonis</name>
    <dbReference type="NCBI Taxonomy" id="2829499"/>
    <lineage>
        <taxon>Bacteria</taxon>
        <taxon>Bacillati</taxon>
        <taxon>Actinomycetota</taxon>
        <taxon>Actinomycetes</taxon>
        <taxon>Propionibacteriales</taxon>
        <taxon>Propionibacteriaceae</taxon>
        <taxon>Tessaracoccus</taxon>
    </lineage>
</organism>
<keyword evidence="4" id="KW-1185">Reference proteome</keyword>
<dbReference type="Pfam" id="PF04545">
    <property type="entry name" value="Sigma70_r4"/>
    <property type="match status" value="1"/>
</dbReference>
<name>A0ABX8SIJ0_9ACTN</name>
<protein>
    <recommendedName>
        <fullName evidence="5">Sigma-70 family RNA polymerase sigma factor</fullName>
    </recommendedName>
</protein>
<reference evidence="3 4" key="1">
    <citation type="submission" date="2021-07" db="EMBL/GenBank/DDBJ databases">
        <title>complete genome sequencing of Tessaracoccus sp.J1M15.</title>
        <authorList>
            <person name="Bae J.-W."/>
            <person name="Kim D.-y."/>
        </authorList>
    </citation>
    <scope>NUCLEOTIDE SEQUENCE [LARGE SCALE GENOMIC DNA]</scope>
    <source>
        <strain evidence="3 4">J1M15</strain>
    </source>
</reference>
<evidence type="ECO:0000259" key="2">
    <source>
        <dbReference type="Pfam" id="PF04545"/>
    </source>
</evidence>
<feature type="domain" description="RNA polymerase sigma-70 region 2" evidence="1">
    <location>
        <begin position="61"/>
        <end position="115"/>
    </location>
</feature>
<dbReference type="Proteomes" id="UP000824504">
    <property type="component" value="Chromosome"/>
</dbReference>
<dbReference type="RefSeq" id="WP_219080073.1">
    <property type="nucleotide sequence ID" value="NZ_CP079216.1"/>
</dbReference>
<dbReference type="EMBL" id="CP079216">
    <property type="protein sequence ID" value="QXT61798.1"/>
    <property type="molecule type" value="Genomic_DNA"/>
</dbReference>
<accession>A0ABX8SIJ0</accession>
<dbReference type="InterPro" id="IPR050239">
    <property type="entry name" value="Sigma-70_RNA_pol_init_factors"/>
</dbReference>
<evidence type="ECO:0008006" key="5">
    <source>
        <dbReference type="Google" id="ProtNLM"/>
    </source>
</evidence>
<sequence>MSTTTLDFPLVTLLPGEDTHLALAVEAGVYAATLPERRELRAIVAAGDEARERLWWAGVRTAASLAYRHAARSGLPVDDVLQDACVAVSEAVCTWDCRRGASFTTHVYHLVSFAMQSVGRHRGGSWSSSKGDRRAARVVADEHSRLAERGIRLAPHEIAALTGVSATAAARGATMIVGLPDEPLADPDAALAFHRIDELGTDFLELLHPRHRTMLKLRFGLDGPAHTLQEAAAVLGISSSTALRVHQGALRAARRILEEERTTALRSRGASLDDESCA</sequence>
<proteinExistence type="predicted"/>
<feature type="domain" description="RNA polymerase sigma-70 region 4" evidence="2">
    <location>
        <begin position="204"/>
        <end position="252"/>
    </location>
</feature>
<gene>
    <name evidence="3" type="ORF">KDB89_08300</name>
</gene>
<dbReference type="PANTHER" id="PTHR30603:SF60">
    <property type="entry name" value="RNA POLYMERASE SIGMA FACTOR RPOD"/>
    <property type="match status" value="1"/>
</dbReference>
<dbReference type="PANTHER" id="PTHR30603">
    <property type="entry name" value="RNA POLYMERASE SIGMA FACTOR RPO"/>
    <property type="match status" value="1"/>
</dbReference>
<dbReference type="Pfam" id="PF04542">
    <property type="entry name" value="Sigma70_r2"/>
    <property type="match status" value="1"/>
</dbReference>
<evidence type="ECO:0000313" key="4">
    <source>
        <dbReference type="Proteomes" id="UP000824504"/>
    </source>
</evidence>
<dbReference type="InterPro" id="IPR007630">
    <property type="entry name" value="RNA_pol_sigma70_r4"/>
</dbReference>
<evidence type="ECO:0000313" key="3">
    <source>
        <dbReference type="EMBL" id="QXT61798.1"/>
    </source>
</evidence>
<evidence type="ECO:0000259" key="1">
    <source>
        <dbReference type="Pfam" id="PF04542"/>
    </source>
</evidence>